<feature type="signal peptide" evidence="1">
    <location>
        <begin position="1"/>
        <end position="21"/>
    </location>
</feature>
<evidence type="ECO:0000313" key="2">
    <source>
        <dbReference type="EMBL" id="TCD66099.1"/>
    </source>
</evidence>
<keyword evidence="1" id="KW-0732">Signal</keyword>
<feature type="chain" id="PRO_5020591868" evidence="1">
    <location>
        <begin position="22"/>
        <end position="134"/>
    </location>
</feature>
<protein>
    <submittedName>
        <fullName evidence="2">Uncharacterized protein</fullName>
    </submittedName>
</protein>
<evidence type="ECO:0000313" key="3">
    <source>
        <dbReference type="Proteomes" id="UP000292702"/>
    </source>
</evidence>
<reference evidence="2 3" key="1">
    <citation type="submission" date="2018-11" db="EMBL/GenBank/DDBJ databases">
        <title>Genome assembly of Steccherinum ochraceum LE-BIN_3174, the white-rot fungus of the Steccherinaceae family (The Residual Polyporoid clade, Polyporales, Basidiomycota).</title>
        <authorList>
            <person name="Fedorova T.V."/>
            <person name="Glazunova O.A."/>
            <person name="Landesman E.O."/>
            <person name="Moiseenko K.V."/>
            <person name="Psurtseva N.V."/>
            <person name="Savinova O.S."/>
            <person name="Shakhova N.V."/>
            <person name="Tyazhelova T.V."/>
            <person name="Vasina D.V."/>
        </authorList>
    </citation>
    <scope>NUCLEOTIDE SEQUENCE [LARGE SCALE GENOMIC DNA]</scope>
    <source>
        <strain evidence="2 3">LE-BIN_3174</strain>
    </source>
</reference>
<dbReference type="AlphaFoldDB" id="A0A4R0RLT2"/>
<evidence type="ECO:0000256" key="1">
    <source>
        <dbReference type="SAM" id="SignalP"/>
    </source>
</evidence>
<comment type="caution">
    <text evidence="2">The sequence shown here is derived from an EMBL/GenBank/DDBJ whole genome shotgun (WGS) entry which is preliminary data.</text>
</comment>
<keyword evidence="3" id="KW-1185">Reference proteome</keyword>
<dbReference type="Proteomes" id="UP000292702">
    <property type="component" value="Unassembled WGS sequence"/>
</dbReference>
<proteinExistence type="predicted"/>
<sequence>MFTPLGFTFCALVALSSLAVAAPSIVNTRQSGDALCNEDRFRTVGAVIQAVVTTRNLTQQLASDPVGSAAIANVTQGLNEIEDGISDYVAAILSGSQASDSTQNQIEEGIIFAFNSTKVINSYVLFFSLARPGY</sequence>
<accession>A0A4R0RLT2</accession>
<organism evidence="2 3">
    <name type="scientific">Steccherinum ochraceum</name>
    <dbReference type="NCBI Taxonomy" id="92696"/>
    <lineage>
        <taxon>Eukaryota</taxon>
        <taxon>Fungi</taxon>
        <taxon>Dikarya</taxon>
        <taxon>Basidiomycota</taxon>
        <taxon>Agaricomycotina</taxon>
        <taxon>Agaricomycetes</taxon>
        <taxon>Polyporales</taxon>
        <taxon>Steccherinaceae</taxon>
        <taxon>Steccherinum</taxon>
    </lineage>
</organism>
<gene>
    <name evidence="2" type="ORF">EIP91_001751</name>
</gene>
<dbReference type="EMBL" id="RWJN01000149">
    <property type="protein sequence ID" value="TCD66099.1"/>
    <property type="molecule type" value="Genomic_DNA"/>
</dbReference>
<name>A0A4R0RLT2_9APHY</name>